<dbReference type="InterPro" id="IPR050455">
    <property type="entry name" value="Tpx_Peroxidase_subfamily"/>
</dbReference>
<sequence length="171" mass="18468">MIERSGIITFQGNGLTLEGSPVETGDTAPDFSVLTTTLEPRTLSDYKGKVILLVTVPSLDTPVCDVEARRFNQEAADLHEDIEVLTVSADLPFAQARWCGAAGINAVEVLSDHKDLSLGHAYGVVIKELRLLARSVFVIDRGLNVVYSQIVPEVTEEPDYEAAIKAAESAL</sequence>
<dbReference type="PROSITE" id="PS01265">
    <property type="entry name" value="TPX"/>
    <property type="match status" value="1"/>
</dbReference>
<comment type="caution">
    <text evidence="6">Lacks conserved residue(s) required for the propagation of feature annotation.</text>
</comment>
<dbReference type="InterPro" id="IPR013766">
    <property type="entry name" value="Thioredoxin_domain"/>
</dbReference>
<dbReference type="PROSITE" id="PS51352">
    <property type="entry name" value="THIOREDOXIN_2"/>
    <property type="match status" value="1"/>
</dbReference>
<dbReference type="PANTHER" id="PTHR43110">
    <property type="entry name" value="THIOL PEROXIDASE"/>
    <property type="match status" value="1"/>
</dbReference>
<dbReference type="Gene3D" id="3.40.30.10">
    <property type="entry name" value="Glutaredoxin"/>
    <property type="match status" value="1"/>
</dbReference>
<evidence type="ECO:0000256" key="2">
    <source>
        <dbReference type="ARBA" id="ARBA00022862"/>
    </source>
</evidence>
<dbReference type="PATRIC" id="fig|1560234.3.peg.2702"/>
<comment type="catalytic activity">
    <reaction evidence="6">
        <text>a hydroperoxide + [thioredoxin]-dithiol = an alcohol + [thioredoxin]-disulfide + H2O</text>
        <dbReference type="Rhea" id="RHEA:62620"/>
        <dbReference type="Rhea" id="RHEA-COMP:10698"/>
        <dbReference type="Rhea" id="RHEA-COMP:10700"/>
        <dbReference type="ChEBI" id="CHEBI:15377"/>
        <dbReference type="ChEBI" id="CHEBI:29950"/>
        <dbReference type="ChEBI" id="CHEBI:30879"/>
        <dbReference type="ChEBI" id="CHEBI:35924"/>
        <dbReference type="ChEBI" id="CHEBI:50058"/>
        <dbReference type="EC" id="1.11.1.24"/>
    </reaction>
</comment>
<dbReference type="OrthoDB" id="9781543at2"/>
<evidence type="ECO:0000256" key="5">
    <source>
        <dbReference type="ARBA" id="ARBA00023284"/>
    </source>
</evidence>
<keyword evidence="4" id="KW-1015">Disulfide bond</keyword>
<evidence type="ECO:0000313" key="9">
    <source>
        <dbReference type="Proteomes" id="UP000091979"/>
    </source>
</evidence>
<keyword evidence="1 6" id="KW-0575">Peroxidase</keyword>
<keyword evidence="3 6" id="KW-0560">Oxidoreductase</keyword>
<dbReference type="EC" id="1.11.1.24" evidence="6"/>
<protein>
    <recommendedName>
        <fullName evidence="6">Thiol peroxidase</fullName>
        <shortName evidence="6">Tpx</shortName>
        <ecNumber evidence="6">1.11.1.24</ecNumber>
    </recommendedName>
    <alternativeName>
        <fullName evidence="6">Peroxiredoxin tpx</fullName>
        <shortName evidence="6">Prx</shortName>
    </alternativeName>
    <alternativeName>
        <fullName evidence="6">Thioredoxin peroxidase</fullName>
    </alternativeName>
    <alternativeName>
        <fullName evidence="6">Thioredoxin-dependent peroxiredoxin</fullName>
    </alternativeName>
</protein>
<dbReference type="AlphaFoldDB" id="A0A1B7X8Z3"/>
<reference evidence="8 9" key="1">
    <citation type="submission" date="2015-01" db="EMBL/GenBank/DDBJ databases">
        <title>Desulfovibrio sp. JC271 draft genome sequence.</title>
        <authorList>
            <person name="Shivani Y."/>
            <person name="Subhash Y."/>
            <person name="Sasikala C."/>
            <person name="Ramana C.V."/>
        </authorList>
    </citation>
    <scope>NUCLEOTIDE SEQUENCE [LARGE SCALE GENOMIC DNA]</scope>
    <source>
        <strain evidence="8 9">JC271</strain>
    </source>
</reference>
<keyword evidence="2 6" id="KW-0049">Antioxidant</keyword>
<dbReference type="PANTHER" id="PTHR43110:SF1">
    <property type="entry name" value="THIOL PEROXIDASE"/>
    <property type="match status" value="1"/>
</dbReference>
<evidence type="ECO:0000256" key="6">
    <source>
        <dbReference type="HAMAP-Rule" id="MF_00269"/>
    </source>
</evidence>
<feature type="domain" description="Thioredoxin" evidence="7">
    <location>
        <begin position="22"/>
        <end position="169"/>
    </location>
</feature>
<dbReference type="Pfam" id="PF08534">
    <property type="entry name" value="Redoxin"/>
    <property type="match status" value="1"/>
</dbReference>
<dbReference type="Proteomes" id="UP000091979">
    <property type="component" value="Unassembled WGS sequence"/>
</dbReference>
<evidence type="ECO:0000256" key="3">
    <source>
        <dbReference type="ARBA" id="ARBA00023002"/>
    </source>
</evidence>
<comment type="similarity">
    <text evidence="6">Belongs to the peroxiredoxin family. Tpx subfamily.</text>
</comment>
<keyword evidence="9" id="KW-1185">Reference proteome</keyword>
<evidence type="ECO:0000256" key="4">
    <source>
        <dbReference type="ARBA" id="ARBA00023157"/>
    </source>
</evidence>
<evidence type="ECO:0000313" key="8">
    <source>
        <dbReference type="EMBL" id="OBQ45818.1"/>
    </source>
</evidence>
<dbReference type="InterPro" id="IPR018219">
    <property type="entry name" value="Tpx_CS"/>
</dbReference>
<dbReference type="STRING" id="1560234.SP90_16125"/>
<dbReference type="HAMAP" id="MF_00269">
    <property type="entry name" value="Tpx"/>
    <property type="match status" value="1"/>
</dbReference>
<evidence type="ECO:0000259" key="7">
    <source>
        <dbReference type="PROSITE" id="PS51352"/>
    </source>
</evidence>
<dbReference type="SUPFAM" id="SSF52833">
    <property type="entry name" value="Thioredoxin-like"/>
    <property type="match status" value="1"/>
</dbReference>
<dbReference type="NCBIfam" id="NF001808">
    <property type="entry name" value="PRK00522.1"/>
    <property type="match status" value="1"/>
</dbReference>
<name>A0A1B7X8Z3_9BACT</name>
<dbReference type="InterPro" id="IPR036249">
    <property type="entry name" value="Thioredoxin-like_sf"/>
</dbReference>
<keyword evidence="5 6" id="KW-0676">Redox-active center</keyword>
<dbReference type="CDD" id="cd03014">
    <property type="entry name" value="PRX_Atyp2cys"/>
    <property type="match status" value="1"/>
</dbReference>
<gene>
    <name evidence="6" type="primary">tpx</name>
    <name evidence="8" type="ORF">SP90_16125</name>
</gene>
<dbReference type="InterPro" id="IPR013740">
    <property type="entry name" value="Redoxin"/>
</dbReference>
<comment type="function">
    <text evidence="6">Thiol-specific peroxidase that catalyzes the reduction of hydrogen peroxide and organic hydroperoxides to water and alcohols, respectively. Plays a role in cell protection against oxidative stress by detoxifying peroxides.</text>
</comment>
<accession>A0A1B7X8Z3</accession>
<comment type="caution">
    <text evidence="8">The sequence shown here is derived from an EMBL/GenBank/DDBJ whole genome shotgun (WGS) entry which is preliminary data.</text>
</comment>
<dbReference type="EMBL" id="JXMS01000040">
    <property type="protein sequence ID" value="OBQ45818.1"/>
    <property type="molecule type" value="Genomic_DNA"/>
</dbReference>
<proteinExistence type="inferred from homology"/>
<organism evidence="8 9">
    <name type="scientific">Halodesulfovibrio spirochaetisodalis</name>
    <dbReference type="NCBI Taxonomy" id="1560234"/>
    <lineage>
        <taxon>Bacteria</taxon>
        <taxon>Pseudomonadati</taxon>
        <taxon>Thermodesulfobacteriota</taxon>
        <taxon>Desulfovibrionia</taxon>
        <taxon>Desulfovibrionales</taxon>
        <taxon>Desulfovibrionaceae</taxon>
        <taxon>Halodesulfovibrio</taxon>
    </lineage>
</organism>
<dbReference type="InterPro" id="IPR002065">
    <property type="entry name" value="TPX"/>
</dbReference>
<feature type="active site" description="Cysteine sulfenic acid (-SOH) intermediate" evidence="6">
    <location>
        <position position="64"/>
    </location>
</feature>
<comment type="subunit">
    <text evidence="6">Homodimer.</text>
</comment>
<dbReference type="GO" id="GO:0008379">
    <property type="term" value="F:thioredoxin peroxidase activity"/>
    <property type="evidence" value="ECO:0007669"/>
    <property type="project" value="UniProtKB-UniRule"/>
</dbReference>
<dbReference type="RefSeq" id="WP_066858740.1">
    <property type="nucleotide sequence ID" value="NZ_JXMS01000040.1"/>
</dbReference>
<evidence type="ECO:0000256" key="1">
    <source>
        <dbReference type="ARBA" id="ARBA00022559"/>
    </source>
</evidence>